<dbReference type="SUPFAM" id="SSF51197">
    <property type="entry name" value="Clavaminate synthase-like"/>
    <property type="match status" value="1"/>
</dbReference>
<dbReference type="InterPro" id="IPR026992">
    <property type="entry name" value="DIOX_N"/>
</dbReference>
<feature type="compositionally biased region" description="Basic and acidic residues" evidence="1">
    <location>
        <begin position="123"/>
        <end position="146"/>
    </location>
</feature>
<reference evidence="3" key="1">
    <citation type="submission" date="2021-02" db="EMBL/GenBank/DDBJ databases">
        <authorList>
            <person name="Dougan E. K."/>
            <person name="Rhodes N."/>
            <person name="Thang M."/>
            <person name="Chan C."/>
        </authorList>
    </citation>
    <scope>NUCLEOTIDE SEQUENCE</scope>
</reference>
<proteinExistence type="predicted"/>
<dbReference type="Pfam" id="PF14226">
    <property type="entry name" value="DIOX_N"/>
    <property type="match status" value="1"/>
</dbReference>
<sequence>MSRLPWLRKLSRAGSSTRQLRRPDSRCFSTTTELPVLEHGQLYGDLPGFARSLGTACRVGEGGAGCFLISQLPPHINMLHQELLQSARDFFALPLAKKERVDYHLSPEFRGFMRQGAENTAGHVDEREQIEFGREEARPTAGREDPSSLYNRLR</sequence>
<feature type="region of interest" description="Disordered" evidence="1">
    <location>
        <begin position="119"/>
        <end position="154"/>
    </location>
</feature>
<accession>A0A812MGL8</accession>
<feature type="domain" description="Non-haem dioxygenase N-terminal" evidence="2">
    <location>
        <begin position="47"/>
        <end position="137"/>
    </location>
</feature>
<protein>
    <submittedName>
        <fullName evidence="3">Cid13 protein</fullName>
    </submittedName>
</protein>
<evidence type="ECO:0000259" key="2">
    <source>
        <dbReference type="Pfam" id="PF14226"/>
    </source>
</evidence>
<dbReference type="Proteomes" id="UP000649617">
    <property type="component" value="Unassembled WGS sequence"/>
</dbReference>
<evidence type="ECO:0000313" key="3">
    <source>
        <dbReference type="EMBL" id="CAE7262646.1"/>
    </source>
</evidence>
<dbReference type="OrthoDB" id="498272at2759"/>
<keyword evidence="4" id="KW-1185">Reference proteome</keyword>
<dbReference type="AlphaFoldDB" id="A0A812MGL8"/>
<dbReference type="EMBL" id="CAJNIZ010007936">
    <property type="protein sequence ID" value="CAE7262646.1"/>
    <property type="molecule type" value="Genomic_DNA"/>
</dbReference>
<comment type="caution">
    <text evidence="3">The sequence shown here is derived from an EMBL/GenBank/DDBJ whole genome shotgun (WGS) entry which is preliminary data.</text>
</comment>
<organism evidence="3 4">
    <name type="scientific">Symbiodinium pilosum</name>
    <name type="common">Dinoflagellate</name>
    <dbReference type="NCBI Taxonomy" id="2952"/>
    <lineage>
        <taxon>Eukaryota</taxon>
        <taxon>Sar</taxon>
        <taxon>Alveolata</taxon>
        <taxon>Dinophyceae</taxon>
        <taxon>Suessiales</taxon>
        <taxon>Symbiodiniaceae</taxon>
        <taxon>Symbiodinium</taxon>
    </lineage>
</organism>
<evidence type="ECO:0000313" key="4">
    <source>
        <dbReference type="Proteomes" id="UP000649617"/>
    </source>
</evidence>
<feature type="non-terminal residue" evidence="3">
    <location>
        <position position="154"/>
    </location>
</feature>
<evidence type="ECO:0000256" key="1">
    <source>
        <dbReference type="SAM" id="MobiDB-lite"/>
    </source>
</evidence>
<gene>
    <name evidence="3" type="primary">cid13</name>
    <name evidence="3" type="ORF">SPIL2461_LOCUS5556</name>
</gene>
<name>A0A812MGL8_SYMPI</name>
<dbReference type="Gene3D" id="2.60.120.330">
    <property type="entry name" value="B-lactam Antibiotic, Isopenicillin N Synthase, Chain"/>
    <property type="match status" value="1"/>
</dbReference>
<dbReference type="InterPro" id="IPR027443">
    <property type="entry name" value="IPNS-like_sf"/>
</dbReference>